<evidence type="ECO:0000313" key="6">
    <source>
        <dbReference type="Proteomes" id="UP000192391"/>
    </source>
</evidence>
<evidence type="ECO:0000313" key="3">
    <source>
        <dbReference type="EMBL" id="ARD65222.1"/>
    </source>
</evidence>
<name>A0AAC9W2H4_EUBLI</name>
<dbReference type="InterPro" id="IPR053842">
    <property type="entry name" value="NikA-like"/>
</dbReference>
<dbReference type="KEGG" id="elim:B2M23_05140"/>
<evidence type="ECO:0008006" key="8">
    <source>
        <dbReference type="Google" id="ProtNLM"/>
    </source>
</evidence>
<reference evidence="6" key="2">
    <citation type="journal article" date="2017" name="Sci. Rep.">
        <title>Determination of the Genome and Primary Transcriptome of Syngas Fermenting Eubacterium limosum ATCC 8486.</title>
        <authorList>
            <person name="Song Y."/>
            <person name="Shin J."/>
            <person name="Jeong Y."/>
            <person name="Jin S."/>
            <person name="Lee J.K."/>
            <person name="Kim D.R."/>
            <person name="Kim S.C."/>
            <person name="Cho S."/>
            <person name="Cho B.K."/>
        </authorList>
    </citation>
    <scope>NUCLEOTIDE SEQUENCE [LARGE SCALE GENOMIC DNA]</scope>
    <source>
        <strain evidence="6">ATCC 8486</strain>
    </source>
</reference>
<reference evidence="2" key="3">
    <citation type="submission" date="2017-02" db="EMBL/GenBank/DDBJ databases">
        <title>Integrative analysis reveals regulation of autotrophic growth of syngas fermenting bacteria at the translational level.</title>
        <authorList>
            <person name="Song Y."/>
            <person name="Shin J."/>
            <person name="Jeong Y."/>
            <person name="Jin S."/>
            <person name="Kim D.R."/>
            <person name="Kim S.C."/>
            <person name="Cho S."/>
            <person name="Cho B.-K."/>
        </authorList>
    </citation>
    <scope>NUCLEOTIDE SEQUENCE</scope>
    <source>
        <strain evidence="2">ATCC 8486</strain>
    </source>
</reference>
<evidence type="ECO:0000256" key="1">
    <source>
        <dbReference type="SAM" id="MobiDB-lite"/>
    </source>
</evidence>
<dbReference type="EMBL" id="CP019962">
    <property type="protein sequence ID" value="ARD64964.1"/>
    <property type="molecule type" value="Genomic_DNA"/>
</dbReference>
<protein>
    <recommendedName>
        <fullName evidence="8">Mobilization protein</fullName>
    </recommendedName>
</protein>
<gene>
    <name evidence="2" type="ORF">B2M23_05140</name>
    <name evidence="3" type="ORF">B2M23_06560</name>
    <name evidence="4" type="ORF">B2M23_13255</name>
    <name evidence="5" type="ORF">PTZ04_15690</name>
</gene>
<evidence type="ECO:0000313" key="5">
    <source>
        <dbReference type="EMBL" id="MDE1471699.1"/>
    </source>
</evidence>
<keyword evidence="7" id="KW-1185">Reference proteome</keyword>
<dbReference type="RefSeq" id="WP_013381100.1">
    <property type="nucleotide sequence ID" value="NZ_CP019962.1"/>
</dbReference>
<dbReference type="Pfam" id="PF21983">
    <property type="entry name" value="NikA-like"/>
    <property type="match status" value="1"/>
</dbReference>
<evidence type="ECO:0000313" key="2">
    <source>
        <dbReference type="EMBL" id="ARD64964.1"/>
    </source>
</evidence>
<organism evidence="2 6">
    <name type="scientific">Eubacterium limosum</name>
    <dbReference type="NCBI Taxonomy" id="1736"/>
    <lineage>
        <taxon>Bacteria</taxon>
        <taxon>Bacillati</taxon>
        <taxon>Bacillota</taxon>
        <taxon>Clostridia</taxon>
        <taxon>Eubacteriales</taxon>
        <taxon>Eubacteriaceae</taxon>
        <taxon>Eubacterium</taxon>
    </lineage>
</organism>
<dbReference type="EMBL" id="JAQSVD010000009">
    <property type="protein sequence ID" value="MDE1471699.1"/>
    <property type="molecule type" value="Genomic_DNA"/>
</dbReference>
<sequence length="113" mass="13269">MRNRRETIQIRVREDEKNQIITNSQKCGLSVSEYLRMLARGYEPKPLPPIQYNEMMELLYDIRYALGDYDAPEAIAVLEETLLEMHAVLAPERRKDNGHHQNLARQGQPEPRH</sequence>
<dbReference type="GeneID" id="68365413"/>
<dbReference type="KEGG" id="elim:B2M23_06560"/>
<dbReference type="Proteomes" id="UP000192391">
    <property type="component" value="Chromosome"/>
</dbReference>
<dbReference type="Proteomes" id="UP001215087">
    <property type="component" value="Unassembled WGS sequence"/>
</dbReference>
<dbReference type="EMBL" id="CP019962">
    <property type="protein sequence ID" value="ARD65222.1"/>
    <property type="molecule type" value="Genomic_DNA"/>
</dbReference>
<evidence type="ECO:0000313" key="4">
    <source>
        <dbReference type="EMBL" id="ARD66442.1"/>
    </source>
</evidence>
<dbReference type="AlphaFoldDB" id="A0AAC9W2H4"/>
<feature type="region of interest" description="Disordered" evidence="1">
    <location>
        <begin position="90"/>
        <end position="113"/>
    </location>
</feature>
<dbReference type="EMBL" id="CP019962">
    <property type="protein sequence ID" value="ARD66442.1"/>
    <property type="molecule type" value="Genomic_DNA"/>
</dbReference>
<evidence type="ECO:0000313" key="7">
    <source>
        <dbReference type="Proteomes" id="UP001215087"/>
    </source>
</evidence>
<reference evidence="2" key="1">
    <citation type="journal article" date="2015" name="Genome Announc.">
        <title>Draft Genome Sequence of Chemolithoautotrophic Acetogenic Butanol-Producing Eubacterium limosum ATCC 8486.</title>
        <authorList>
            <person name="Song Y."/>
            <person name="Cho B.K."/>
        </authorList>
    </citation>
    <scope>NUCLEOTIDE SEQUENCE</scope>
    <source>
        <strain evidence="2">ATCC 8486</strain>
    </source>
</reference>
<dbReference type="KEGG" id="elim:B2M23_13255"/>
<accession>A0AAC9W2H4</accession>
<reference evidence="5 7" key="4">
    <citation type="submission" date="2023-02" db="EMBL/GenBank/DDBJ databases">
        <title>Comparative genome analysis of Eubacterium limosum species.</title>
        <authorList>
            <person name="Bak J.E."/>
        </authorList>
    </citation>
    <scope>NUCLEOTIDE SEQUENCE [LARGE SCALE GENOMIC DNA]</scope>
    <source>
        <strain evidence="5 7">KGMB01548</strain>
    </source>
</reference>
<proteinExistence type="predicted"/>